<gene>
    <name evidence="6" type="ORF">HNR23_004736</name>
</gene>
<dbReference type="GO" id="GO:0043190">
    <property type="term" value="C:ATP-binding cassette (ABC) transporter complex"/>
    <property type="evidence" value="ECO:0007669"/>
    <property type="project" value="TreeGrafter"/>
</dbReference>
<dbReference type="InterPro" id="IPR003959">
    <property type="entry name" value="ATPase_AAA_core"/>
</dbReference>
<comment type="similarity">
    <text evidence="1">Belongs to the ABC transporter superfamily.</text>
</comment>
<dbReference type="PANTHER" id="PTHR43553">
    <property type="entry name" value="HEAVY METAL TRANSPORTER"/>
    <property type="match status" value="1"/>
</dbReference>
<dbReference type="PANTHER" id="PTHR43553:SF24">
    <property type="entry name" value="ENERGY-COUPLING FACTOR TRANSPORTER ATP-BINDING PROTEIN ECFA1"/>
    <property type="match status" value="1"/>
</dbReference>
<organism evidence="6 7">
    <name type="scientific">Nocardiopsis mwathae</name>
    <dbReference type="NCBI Taxonomy" id="1472723"/>
    <lineage>
        <taxon>Bacteria</taxon>
        <taxon>Bacillati</taxon>
        <taxon>Actinomycetota</taxon>
        <taxon>Actinomycetes</taxon>
        <taxon>Streptosporangiales</taxon>
        <taxon>Nocardiopsidaceae</taxon>
        <taxon>Nocardiopsis</taxon>
    </lineage>
</organism>
<accession>A0A7W9YNA9</accession>
<dbReference type="InterPro" id="IPR050095">
    <property type="entry name" value="ECF_ABC_transporter_ATP-bd"/>
</dbReference>
<proteinExistence type="inferred from homology"/>
<evidence type="ECO:0000256" key="1">
    <source>
        <dbReference type="ARBA" id="ARBA00005417"/>
    </source>
</evidence>
<name>A0A7W9YNA9_9ACTN</name>
<evidence type="ECO:0000256" key="3">
    <source>
        <dbReference type="ARBA" id="ARBA00022741"/>
    </source>
</evidence>
<feature type="domain" description="ATPase AAA-type core" evidence="5">
    <location>
        <begin position="39"/>
        <end position="109"/>
    </location>
</feature>
<dbReference type="AlphaFoldDB" id="A0A7W9YNA9"/>
<dbReference type="GO" id="GO:0005524">
    <property type="term" value="F:ATP binding"/>
    <property type="evidence" value="ECO:0007669"/>
    <property type="project" value="UniProtKB-KW"/>
</dbReference>
<dbReference type="SUPFAM" id="SSF52540">
    <property type="entry name" value="P-loop containing nucleoside triphosphate hydrolases"/>
    <property type="match status" value="1"/>
</dbReference>
<evidence type="ECO:0000313" key="7">
    <source>
        <dbReference type="Proteomes" id="UP000546642"/>
    </source>
</evidence>
<dbReference type="GO" id="GO:0042626">
    <property type="term" value="F:ATPase-coupled transmembrane transporter activity"/>
    <property type="evidence" value="ECO:0007669"/>
    <property type="project" value="TreeGrafter"/>
</dbReference>
<dbReference type="Pfam" id="PF13304">
    <property type="entry name" value="AAA_21"/>
    <property type="match status" value="1"/>
</dbReference>
<keyword evidence="3" id="KW-0547">Nucleotide-binding</keyword>
<dbReference type="EMBL" id="JACHDS010000001">
    <property type="protein sequence ID" value="MBB6174676.1"/>
    <property type="molecule type" value="Genomic_DNA"/>
</dbReference>
<keyword evidence="7" id="KW-1185">Reference proteome</keyword>
<dbReference type="GO" id="GO:0016887">
    <property type="term" value="F:ATP hydrolysis activity"/>
    <property type="evidence" value="ECO:0007669"/>
    <property type="project" value="InterPro"/>
</dbReference>
<evidence type="ECO:0000256" key="4">
    <source>
        <dbReference type="ARBA" id="ARBA00022840"/>
    </source>
</evidence>
<sequence length="131" mass="13836">MATVQRPNLELRHAISEAGLSGEELARKVNDVGEEAGIRLGYGRLSKGLQQLTLIAGLLVRPPARLVVLDDPERHLDADARATLVTLVEEAREDGAAVLLATHSDELADRTCDSRVAIGDSAPAPHDGAGT</sequence>
<protein>
    <submittedName>
        <fullName evidence="6">ABC-type multidrug transport system ATPase subunit</fullName>
    </submittedName>
</protein>
<dbReference type="InterPro" id="IPR027417">
    <property type="entry name" value="P-loop_NTPase"/>
</dbReference>
<reference evidence="6 7" key="1">
    <citation type="submission" date="2020-08" db="EMBL/GenBank/DDBJ databases">
        <title>Sequencing the genomes of 1000 actinobacteria strains.</title>
        <authorList>
            <person name="Klenk H.-P."/>
        </authorList>
    </citation>
    <scope>NUCLEOTIDE SEQUENCE [LARGE SCALE GENOMIC DNA]</scope>
    <source>
        <strain evidence="6 7">DSM 46659</strain>
    </source>
</reference>
<keyword evidence="2" id="KW-0813">Transport</keyword>
<dbReference type="Gene3D" id="3.40.50.300">
    <property type="entry name" value="P-loop containing nucleotide triphosphate hydrolases"/>
    <property type="match status" value="1"/>
</dbReference>
<comment type="caution">
    <text evidence="6">The sequence shown here is derived from an EMBL/GenBank/DDBJ whole genome shotgun (WGS) entry which is preliminary data.</text>
</comment>
<keyword evidence="4" id="KW-0067">ATP-binding</keyword>
<evidence type="ECO:0000313" key="6">
    <source>
        <dbReference type="EMBL" id="MBB6174676.1"/>
    </source>
</evidence>
<dbReference type="Proteomes" id="UP000546642">
    <property type="component" value="Unassembled WGS sequence"/>
</dbReference>
<evidence type="ECO:0000259" key="5">
    <source>
        <dbReference type="Pfam" id="PF13304"/>
    </source>
</evidence>
<evidence type="ECO:0000256" key="2">
    <source>
        <dbReference type="ARBA" id="ARBA00022448"/>
    </source>
</evidence>